<dbReference type="Pfam" id="PF02518">
    <property type="entry name" value="HATPase_c"/>
    <property type="match status" value="1"/>
</dbReference>
<gene>
    <name evidence="16" type="ORF">GCM10010916_44530</name>
</gene>
<keyword evidence="7" id="KW-0418">Kinase</keyword>
<dbReference type="InterPro" id="IPR003594">
    <property type="entry name" value="HATPase_dom"/>
</dbReference>
<evidence type="ECO:0000256" key="10">
    <source>
        <dbReference type="ARBA" id="ARBA00064003"/>
    </source>
</evidence>
<dbReference type="InterPro" id="IPR005467">
    <property type="entry name" value="His_kinase_dom"/>
</dbReference>
<dbReference type="PROSITE" id="PS50110">
    <property type="entry name" value="RESPONSE_REGULATORY"/>
    <property type="match status" value="1"/>
</dbReference>
<feature type="domain" description="Response regulatory" evidence="15">
    <location>
        <begin position="6"/>
        <end position="123"/>
    </location>
</feature>
<evidence type="ECO:0000256" key="5">
    <source>
        <dbReference type="ARBA" id="ARBA00022679"/>
    </source>
</evidence>
<dbReference type="InterPro" id="IPR036890">
    <property type="entry name" value="HATPase_C_sf"/>
</dbReference>
<evidence type="ECO:0000256" key="8">
    <source>
        <dbReference type="ARBA" id="ARBA00022840"/>
    </source>
</evidence>
<dbReference type="AlphaFoldDB" id="A0A917LH29"/>
<dbReference type="InterPro" id="IPR004358">
    <property type="entry name" value="Sig_transdc_His_kin-like_C"/>
</dbReference>
<evidence type="ECO:0000313" key="16">
    <source>
        <dbReference type="EMBL" id="GGG23020.1"/>
    </source>
</evidence>
<dbReference type="CDD" id="cd16922">
    <property type="entry name" value="HATPase_EvgS-ArcB-TorS-like"/>
    <property type="match status" value="1"/>
</dbReference>
<dbReference type="SMART" id="SM00387">
    <property type="entry name" value="HATPase_c"/>
    <property type="match status" value="1"/>
</dbReference>
<proteinExistence type="inferred from homology"/>
<comment type="subunit">
    <text evidence="10">At low DSF concentrations, interacts with RpfF.</text>
</comment>
<keyword evidence="4 13" id="KW-0597">Phosphoprotein</keyword>
<dbReference type="CDD" id="cd00082">
    <property type="entry name" value="HisKA"/>
    <property type="match status" value="1"/>
</dbReference>
<dbReference type="RefSeq" id="WP_188533288.1">
    <property type="nucleotide sequence ID" value="NZ_BMGR01000019.1"/>
</dbReference>
<dbReference type="Pfam" id="PF00072">
    <property type="entry name" value="Response_reg"/>
    <property type="match status" value="1"/>
</dbReference>
<keyword evidence="5" id="KW-0808">Transferase</keyword>
<comment type="catalytic activity">
    <reaction evidence="1">
        <text>ATP + protein L-histidine = ADP + protein N-phospho-L-histidine.</text>
        <dbReference type="EC" id="2.7.13.3"/>
    </reaction>
</comment>
<evidence type="ECO:0000256" key="6">
    <source>
        <dbReference type="ARBA" id="ARBA00022741"/>
    </source>
</evidence>
<dbReference type="PANTHER" id="PTHR45339">
    <property type="entry name" value="HYBRID SIGNAL TRANSDUCTION HISTIDINE KINASE J"/>
    <property type="match status" value="1"/>
</dbReference>
<dbReference type="InterPro" id="IPR011006">
    <property type="entry name" value="CheY-like_superfamily"/>
</dbReference>
<dbReference type="SMART" id="SM00388">
    <property type="entry name" value="HisKA"/>
    <property type="match status" value="1"/>
</dbReference>
<accession>A0A917LH29</accession>
<dbReference type="Proteomes" id="UP000644756">
    <property type="component" value="Unassembled WGS sequence"/>
</dbReference>
<sequence>MNYPIKILLVDDRPDEFTSIQAILSNTPYELIGASSGMMALKMLLENEVALIIMDVLMPDMNGFETAKRIKMRKKSQDIPIIFLTSLTSELEDYMMAYTAGAIDYLTKPFHPDILRSKIEGFVQLYKIRKELHIKTIQLEARTYELEEANRSLTQMKETAEIASQIKSSFLAMMSHEIRTPLNGILAMSDMLLESDLRHQDRETAEIIRTSGYGLLSVINHILDYSKLEAGKMELDYMPFSLEQCLKETADLFRALARERGLSLETYVDSTIPEVIIGDPNRLRQVLNNLIGNAIKFTESGGVKIYVNKRSEAGAAVQLEFVVEDTGIGISSDKMGHLFQPFTQIDSSGTNKLGGTGLGLSICKTLVELMGGTIYASSNAGDGTMFIFTIMATYRVPDFADLEASHTE</sequence>
<feature type="domain" description="Histidine kinase" evidence="14">
    <location>
        <begin position="173"/>
        <end position="394"/>
    </location>
</feature>
<dbReference type="InterPro" id="IPR036097">
    <property type="entry name" value="HisK_dim/P_sf"/>
</dbReference>
<comment type="caution">
    <text evidence="16">The sequence shown here is derived from an EMBL/GenBank/DDBJ whole genome shotgun (WGS) entry which is preliminary data.</text>
</comment>
<evidence type="ECO:0000256" key="11">
    <source>
        <dbReference type="ARBA" id="ARBA00068150"/>
    </source>
</evidence>
<dbReference type="FunFam" id="3.30.565.10:FF:000010">
    <property type="entry name" value="Sensor histidine kinase RcsC"/>
    <property type="match status" value="1"/>
</dbReference>
<reference evidence="16" key="1">
    <citation type="journal article" date="2014" name="Int. J. Syst. Evol. Microbiol.">
        <title>Complete genome sequence of Corynebacterium casei LMG S-19264T (=DSM 44701T), isolated from a smear-ripened cheese.</title>
        <authorList>
            <consortium name="US DOE Joint Genome Institute (JGI-PGF)"/>
            <person name="Walter F."/>
            <person name="Albersmeier A."/>
            <person name="Kalinowski J."/>
            <person name="Ruckert C."/>
        </authorList>
    </citation>
    <scope>NUCLEOTIDE SEQUENCE</scope>
    <source>
        <strain evidence="16">CGMCC 1.12987</strain>
    </source>
</reference>
<evidence type="ECO:0000256" key="1">
    <source>
        <dbReference type="ARBA" id="ARBA00000085"/>
    </source>
</evidence>
<dbReference type="SUPFAM" id="SSF55874">
    <property type="entry name" value="ATPase domain of HSP90 chaperone/DNA topoisomerase II/histidine kinase"/>
    <property type="match status" value="1"/>
</dbReference>
<dbReference type="SUPFAM" id="SSF47384">
    <property type="entry name" value="Homodimeric domain of signal transducing histidine kinase"/>
    <property type="match status" value="1"/>
</dbReference>
<evidence type="ECO:0000313" key="17">
    <source>
        <dbReference type="Proteomes" id="UP000644756"/>
    </source>
</evidence>
<evidence type="ECO:0000256" key="13">
    <source>
        <dbReference type="PROSITE-ProRule" id="PRU00169"/>
    </source>
</evidence>
<dbReference type="GO" id="GO:0000155">
    <property type="term" value="F:phosphorelay sensor kinase activity"/>
    <property type="evidence" value="ECO:0007669"/>
    <property type="project" value="InterPro"/>
</dbReference>
<dbReference type="Pfam" id="PF00512">
    <property type="entry name" value="HisKA"/>
    <property type="match status" value="1"/>
</dbReference>
<dbReference type="SUPFAM" id="SSF52172">
    <property type="entry name" value="CheY-like"/>
    <property type="match status" value="1"/>
</dbReference>
<reference evidence="16" key="2">
    <citation type="submission" date="2020-09" db="EMBL/GenBank/DDBJ databases">
        <authorList>
            <person name="Sun Q."/>
            <person name="Zhou Y."/>
        </authorList>
    </citation>
    <scope>NUCLEOTIDE SEQUENCE</scope>
    <source>
        <strain evidence="16">CGMCC 1.12987</strain>
    </source>
</reference>
<evidence type="ECO:0000256" key="2">
    <source>
        <dbReference type="ARBA" id="ARBA00006402"/>
    </source>
</evidence>
<evidence type="ECO:0000259" key="14">
    <source>
        <dbReference type="PROSITE" id="PS50109"/>
    </source>
</evidence>
<evidence type="ECO:0000256" key="9">
    <source>
        <dbReference type="ARBA" id="ARBA00023012"/>
    </source>
</evidence>
<keyword evidence="6" id="KW-0547">Nucleotide-binding</keyword>
<dbReference type="GO" id="GO:0005524">
    <property type="term" value="F:ATP binding"/>
    <property type="evidence" value="ECO:0007669"/>
    <property type="project" value="UniProtKB-KW"/>
</dbReference>
<dbReference type="InterPro" id="IPR003661">
    <property type="entry name" value="HisK_dim/P_dom"/>
</dbReference>
<dbReference type="FunFam" id="1.10.287.130:FF:000002">
    <property type="entry name" value="Two-component osmosensing histidine kinase"/>
    <property type="match status" value="1"/>
</dbReference>
<name>A0A917LH29_9BACL</name>
<evidence type="ECO:0000256" key="4">
    <source>
        <dbReference type="ARBA" id="ARBA00022553"/>
    </source>
</evidence>
<dbReference type="EMBL" id="BMGR01000019">
    <property type="protein sequence ID" value="GGG23020.1"/>
    <property type="molecule type" value="Genomic_DNA"/>
</dbReference>
<keyword evidence="17" id="KW-1185">Reference proteome</keyword>
<evidence type="ECO:0000256" key="3">
    <source>
        <dbReference type="ARBA" id="ARBA00012438"/>
    </source>
</evidence>
<dbReference type="PROSITE" id="PS50109">
    <property type="entry name" value="HIS_KIN"/>
    <property type="match status" value="1"/>
</dbReference>
<organism evidence="16 17">
    <name type="scientific">Paenibacillus abyssi</name>
    <dbReference type="NCBI Taxonomy" id="1340531"/>
    <lineage>
        <taxon>Bacteria</taxon>
        <taxon>Bacillati</taxon>
        <taxon>Bacillota</taxon>
        <taxon>Bacilli</taxon>
        <taxon>Bacillales</taxon>
        <taxon>Paenibacillaceae</taxon>
        <taxon>Paenibacillus</taxon>
    </lineage>
</organism>
<dbReference type="EC" id="2.7.13.3" evidence="3"/>
<keyword evidence="9" id="KW-0902">Two-component regulatory system</keyword>
<dbReference type="Gene3D" id="3.30.565.10">
    <property type="entry name" value="Histidine kinase-like ATPase, C-terminal domain"/>
    <property type="match status" value="1"/>
</dbReference>
<protein>
    <recommendedName>
        <fullName evidence="12">Circadian input-output histidine kinase CikA</fullName>
        <ecNumber evidence="3">2.7.13.3</ecNumber>
    </recommendedName>
    <alternativeName>
        <fullName evidence="11">Sensory/regulatory protein RpfC</fullName>
    </alternativeName>
</protein>
<comment type="similarity">
    <text evidence="2">In the N-terminal section; belongs to the phytochrome family.</text>
</comment>
<evidence type="ECO:0000259" key="15">
    <source>
        <dbReference type="PROSITE" id="PS50110"/>
    </source>
</evidence>
<keyword evidence="8" id="KW-0067">ATP-binding</keyword>
<evidence type="ECO:0000256" key="7">
    <source>
        <dbReference type="ARBA" id="ARBA00022777"/>
    </source>
</evidence>
<evidence type="ECO:0000256" key="12">
    <source>
        <dbReference type="ARBA" id="ARBA00074306"/>
    </source>
</evidence>
<dbReference type="Gene3D" id="1.10.287.130">
    <property type="match status" value="1"/>
</dbReference>
<feature type="modified residue" description="4-aspartylphosphate" evidence="13">
    <location>
        <position position="55"/>
    </location>
</feature>
<dbReference type="PANTHER" id="PTHR45339:SF1">
    <property type="entry name" value="HYBRID SIGNAL TRANSDUCTION HISTIDINE KINASE J"/>
    <property type="match status" value="1"/>
</dbReference>
<dbReference type="SMART" id="SM00448">
    <property type="entry name" value="REC"/>
    <property type="match status" value="1"/>
</dbReference>
<dbReference type="PRINTS" id="PR00344">
    <property type="entry name" value="BCTRLSENSOR"/>
</dbReference>
<dbReference type="InterPro" id="IPR001789">
    <property type="entry name" value="Sig_transdc_resp-reg_receiver"/>
</dbReference>
<dbReference type="Gene3D" id="3.40.50.2300">
    <property type="match status" value="1"/>
</dbReference>